<comment type="caution">
    <text evidence="2">The sequence shown here is derived from an EMBL/GenBank/DDBJ whole genome shotgun (WGS) entry which is preliminary data.</text>
</comment>
<evidence type="ECO:0000259" key="1">
    <source>
        <dbReference type="Pfam" id="PF13488"/>
    </source>
</evidence>
<dbReference type="Proteomes" id="UP000526501">
    <property type="component" value="Unassembled WGS sequence"/>
</dbReference>
<reference evidence="2 3" key="1">
    <citation type="submission" date="2020-07" db="EMBL/GenBank/DDBJ databases">
        <authorList>
            <person name="Feng X."/>
        </authorList>
    </citation>
    <scope>NUCLEOTIDE SEQUENCE [LARGE SCALE GENOMIC DNA]</scope>
    <source>
        <strain evidence="2 3">JCM23202</strain>
    </source>
</reference>
<organism evidence="2 3">
    <name type="scientific">Pelagicoccus albus</name>
    <dbReference type="NCBI Taxonomy" id="415222"/>
    <lineage>
        <taxon>Bacteria</taxon>
        <taxon>Pseudomonadati</taxon>
        <taxon>Verrucomicrobiota</taxon>
        <taxon>Opitutia</taxon>
        <taxon>Puniceicoccales</taxon>
        <taxon>Pelagicoccaceae</taxon>
        <taxon>Pelagicoccus</taxon>
    </lineage>
</organism>
<accession>A0A7X1E8W6</accession>
<keyword evidence="3" id="KW-1185">Reference proteome</keyword>
<dbReference type="EMBL" id="JACHVC010000012">
    <property type="protein sequence ID" value="MBC2606558.1"/>
    <property type="molecule type" value="Genomic_DNA"/>
</dbReference>
<protein>
    <recommendedName>
        <fullName evidence="1">Glycine zipper domain-containing protein</fullName>
    </recommendedName>
</protein>
<gene>
    <name evidence="2" type="ORF">H5P27_10940</name>
</gene>
<proteinExistence type="predicted"/>
<dbReference type="InterPro" id="IPR039567">
    <property type="entry name" value="Gly-zipper"/>
</dbReference>
<sequence>MDNYNVSAIRLAGRLLLGSMLILFLQGCASNAYETVPRSTSGKIQQVDSGTVVATRTVVIEGEATYVGRSSGAIIGSAVGQTAGEGSGRTLAAAGGAVVGGIVGGMVEKEMTKKVAQEVTVSLDDGGTVVVVQERKDVGFVEGDRVSVTQTRTGEAHVSHAHYQSDGIY</sequence>
<feature type="domain" description="Glycine zipper" evidence="1">
    <location>
        <begin position="72"/>
        <end position="114"/>
    </location>
</feature>
<dbReference type="RefSeq" id="WP_185660428.1">
    <property type="nucleotide sequence ID" value="NZ_CAWPOO010000012.1"/>
</dbReference>
<dbReference type="Pfam" id="PF13488">
    <property type="entry name" value="Gly-zipper_Omp"/>
    <property type="match status" value="1"/>
</dbReference>
<name>A0A7X1E8W6_9BACT</name>
<evidence type="ECO:0000313" key="2">
    <source>
        <dbReference type="EMBL" id="MBC2606558.1"/>
    </source>
</evidence>
<evidence type="ECO:0000313" key="3">
    <source>
        <dbReference type="Proteomes" id="UP000526501"/>
    </source>
</evidence>
<dbReference type="AlphaFoldDB" id="A0A7X1E8W6"/>